<name>A0A0P1FH64_THAGE</name>
<feature type="domain" description="AMP-binding enzyme C-terminal" evidence="3">
    <location>
        <begin position="413"/>
        <end position="488"/>
    </location>
</feature>
<dbReference type="InterPro" id="IPR042099">
    <property type="entry name" value="ANL_N_sf"/>
</dbReference>
<comment type="similarity">
    <text evidence="1">Belongs to the ATP-dependent AMP-binding enzyme family.</text>
</comment>
<dbReference type="PANTHER" id="PTHR43201">
    <property type="entry name" value="ACYL-COA SYNTHETASE"/>
    <property type="match status" value="1"/>
</dbReference>
<evidence type="ECO:0000313" key="4">
    <source>
        <dbReference type="EMBL" id="CUH67356.1"/>
    </source>
</evidence>
<dbReference type="OrthoDB" id="9803968at2"/>
<dbReference type="STRING" id="53501.SAMN04488043_101299"/>
<dbReference type="AlphaFoldDB" id="A0A0P1FH64"/>
<dbReference type="GO" id="GO:0031956">
    <property type="term" value="F:medium-chain fatty acid-CoA ligase activity"/>
    <property type="evidence" value="ECO:0007669"/>
    <property type="project" value="TreeGrafter"/>
</dbReference>
<dbReference type="SUPFAM" id="SSF56801">
    <property type="entry name" value="Acetyl-CoA synthetase-like"/>
    <property type="match status" value="1"/>
</dbReference>
<dbReference type="EC" id="6.2.1.3" evidence="4"/>
<protein>
    <submittedName>
        <fullName evidence="4">Long-chain-fatty-acid--CoA ligase</fullName>
        <ecNumber evidence="4">6.2.1.3</ecNumber>
    </submittedName>
</protein>
<dbReference type="EMBL" id="CYSA01000026">
    <property type="protein sequence ID" value="CUH67356.1"/>
    <property type="molecule type" value="Genomic_DNA"/>
</dbReference>
<evidence type="ECO:0000313" key="5">
    <source>
        <dbReference type="Proteomes" id="UP000051587"/>
    </source>
</evidence>
<dbReference type="Gene3D" id="3.40.50.12780">
    <property type="entry name" value="N-terminal domain of ligase-like"/>
    <property type="match status" value="1"/>
</dbReference>
<organism evidence="4 5">
    <name type="scientific">Thalassovita gelatinovora</name>
    <name type="common">Thalassobius gelatinovorus</name>
    <dbReference type="NCBI Taxonomy" id="53501"/>
    <lineage>
        <taxon>Bacteria</taxon>
        <taxon>Pseudomonadati</taxon>
        <taxon>Pseudomonadota</taxon>
        <taxon>Alphaproteobacteria</taxon>
        <taxon>Rhodobacterales</taxon>
        <taxon>Roseobacteraceae</taxon>
        <taxon>Thalassovita</taxon>
    </lineage>
</organism>
<dbReference type="InterPro" id="IPR020845">
    <property type="entry name" value="AMP-binding_CS"/>
</dbReference>
<sequence length="505" mass="55038">MTNPLYDGLFGIHAAKQTPFLRLADGSVLTHQAFLEQAAQFAHVAGQLGLKPGDRMAVQVEKSPQSLALYAACAQAGLIFLPLNTAYTVDELTYFIENSGASLIVCDSAKQAALAPIATGLGAKLETLDADGSGSLTQKAEGLLKTYETVARSGDDLAAFLYTSGTTGRSKGAMLTQDNLLSNARTLVDFWRFSEQDVLLHALPIFHTHGLFVATNVTLAAGGSLIFLPKFDLDKVIEELPNATTMMGVPTFYTRILGDGRFSRDRVQHMRLFISGSAPLLSETHVQFEDRTGHRILERYGMTETNMNTSNPYEGERRAGTVGFPLPGIDLKITDPDTGNTLPDGEIGQIEVRGPNVFKGYWQMPDKTAAELRQDGFFITGDLGKIDEDGYVHIVGRNKDLIISGGYNIYPKEIELVLDEQLGVLESAVIGVPHPDFGETVLGVIVPEPGQKPDLEAIMGAIKPSLARFKHPRKLVILDDLPRNTMGKVQKNQLRDRFKDMFAAT</sequence>
<evidence type="ECO:0000259" key="3">
    <source>
        <dbReference type="Pfam" id="PF13193"/>
    </source>
</evidence>
<accession>A0A0P1FH64</accession>
<reference evidence="4 5" key="1">
    <citation type="submission" date="2015-09" db="EMBL/GenBank/DDBJ databases">
        <authorList>
            <consortium name="Swine Surveillance"/>
        </authorList>
    </citation>
    <scope>NUCLEOTIDE SEQUENCE [LARGE SCALE GENOMIC DNA]</scope>
    <source>
        <strain evidence="4 5">CECT 4357</strain>
    </source>
</reference>
<evidence type="ECO:0000256" key="1">
    <source>
        <dbReference type="ARBA" id="ARBA00006432"/>
    </source>
</evidence>
<dbReference type="PROSITE" id="PS00455">
    <property type="entry name" value="AMP_BINDING"/>
    <property type="match status" value="1"/>
</dbReference>
<dbReference type="CDD" id="cd05941">
    <property type="entry name" value="MCS"/>
    <property type="match status" value="1"/>
</dbReference>
<dbReference type="Pfam" id="PF00501">
    <property type="entry name" value="AMP-binding"/>
    <property type="match status" value="1"/>
</dbReference>
<dbReference type="Gene3D" id="3.30.300.30">
    <property type="match status" value="1"/>
</dbReference>
<evidence type="ECO:0000259" key="2">
    <source>
        <dbReference type="Pfam" id="PF00501"/>
    </source>
</evidence>
<gene>
    <name evidence="4" type="primary">lcfB_7</name>
    <name evidence="4" type="ORF">TG4357_02960</name>
</gene>
<dbReference type="InterPro" id="IPR045851">
    <property type="entry name" value="AMP-bd_C_sf"/>
</dbReference>
<dbReference type="PANTHER" id="PTHR43201:SF8">
    <property type="entry name" value="ACYL-COA SYNTHETASE FAMILY MEMBER 3"/>
    <property type="match status" value="1"/>
</dbReference>
<dbReference type="GO" id="GO:0004467">
    <property type="term" value="F:long-chain fatty acid-CoA ligase activity"/>
    <property type="evidence" value="ECO:0007669"/>
    <property type="project" value="UniProtKB-EC"/>
</dbReference>
<keyword evidence="5" id="KW-1185">Reference proteome</keyword>
<keyword evidence="4" id="KW-0436">Ligase</keyword>
<dbReference type="Proteomes" id="UP000051587">
    <property type="component" value="Unassembled WGS sequence"/>
</dbReference>
<dbReference type="InterPro" id="IPR025110">
    <property type="entry name" value="AMP-bd_C"/>
</dbReference>
<dbReference type="Pfam" id="PF13193">
    <property type="entry name" value="AMP-binding_C"/>
    <property type="match status" value="1"/>
</dbReference>
<proteinExistence type="inferred from homology"/>
<feature type="domain" description="AMP-dependent synthetase/ligase" evidence="2">
    <location>
        <begin position="24"/>
        <end position="362"/>
    </location>
</feature>
<dbReference type="InterPro" id="IPR000873">
    <property type="entry name" value="AMP-dep_synth/lig_dom"/>
</dbReference>
<dbReference type="RefSeq" id="WP_058263663.1">
    <property type="nucleotide sequence ID" value="NZ_CP051181.1"/>
</dbReference>
<dbReference type="NCBIfam" id="NF005702">
    <property type="entry name" value="PRK07514.1"/>
    <property type="match status" value="1"/>
</dbReference>